<reference evidence="3" key="1">
    <citation type="submission" date="2025-08" db="UniProtKB">
        <authorList>
            <consortium name="RefSeq"/>
        </authorList>
    </citation>
    <scope>IDENTIFICATION</scope>
    <source>
        <tissue evidence="3">Fruit stalk</tissue>
    </source>
</reference>
<dbReference type="PANTHER" id="PTHR31949:SF15">
    <property type="entry name" value="ENDOCHITINASE A-LIKE ISOFORM X1"/>
    <property type="match status" value="1"/>
</dbReference>
<feature type="compositionally biased region" description="Polar residues" evidence="1">
    <location>
        <begin position="483"/>
        <end position="517"/>
    </location>
</feature>
<organism evidence="2 3">
    <name type="scientific">Durio zibethinus</name>
    <name type="common">Durian</name>
    <dbReference type="NCBI Taxonomy" id="66656"/>
    <lineage>
        <taxon>Eukaryota</taxon>
        <taxon>Viridiplantae</taxon>
        <taxon>Streptophyta</taxon>
        <taxon>Embryophyta</taxon>
        <taxon>Tracheophyta</taxon>
        <taxon>Spermatophyta</taxon>
        <taxon>Magnoliopsida</taxon>
        <taxon>eudicotyledons</taxon>
        <taxon>Gunneridae</taxon>
        <taxon>Pentapetalae</taxon>
        <taxon>rosids</taxon>
        <taxon>malvids</taxon>
        <taxon>Malvales</taxon>
        <taxon>Malvaceae</taxon>
        <taxon>Helicteroideae</taxon>
        <taxon>Durio</taxon>
    </lineage>
</organism>
<sequence length="544" mass="57314">MVMKERDEELALFLEMRRREKEKEKNNNLLSLHNSEELNVPLGSNVNVNGNGCGGVSPISKIVSAVPVRKTAADNFLNSENEKSDYDWLLTPPGTPLFPSLEMESQKTLMSQIGMSNVRPAALKTRLANLPVEPASKSTLAPKQQTPSAGLNSSSTLNKRPSSSGGPKPASRPATPTGRPVLSTATKPSRSSTPTSRATLPSTKPTASTSRSSTPTRSTARSSTPTTRPSLPASKLTSRSATPTRRPTSSSCMPVAAAPSGRSSSVTRSASTSSVPKSAPATSSVTKSVPTTSKNSVPSRGASPTVKSRPWKPSQMPGFSLDTPPNLRTSLPERPASASRGRPGAPGVRSSSVEASSNGRARRQSCSPARSRASSGSVGNGSSIRSVRRADAGGSDNESPVVMGTKMVERVVNMRKLVPPKQDDNPRNNPTTKLSTSLDSSGFGRTLSKKSLDMAMRHMDIRRISGNQRPLMTNVPASSIYSVRSGSTKSRTISVSDSPLATSSNASSEPSVNNNSFCIDGIEMEDNDLSSERGNLSPTSQRAG</sequence>
<dbReference type="OrthoDB" id="1929779at2759"/>
<dbReference type="PANTHER" id="PTHR31949">
    <property type="entry name" value="GASTRIC MUCIN-LIKE PROTEIN"/>
    <property type="match status" value="1"/>
</dbReference>
<feature type="compositionally biased region" description="Low complexity" evidence="1">
    <location>
        <begin position="183"/>
        <end position="251"/>
    </location>
</feature>
<feature type="region of interest" description="Disordered" evidence="1">
    <location>
        <begin position="135"/>
        <end position="405"/>
    </location>
</feature>
<dbReference type="GO" id="GO:0055028">
    <property type="term" value="C:cortical microtubule"/>
    <property type="evidence" value="ECO:0007669"/>
    <property type="project" value="TreeGrafter"/>
</dbReference>
<dbReference type="KEGG" id="dzi:111312035"/>
<evidence type="ECO:0000313" key="2">
    <source>
        <dbReference type="Proteomes" id="UP000515121"/>
    </source>
</evidence>
<feature type="compositionally biased region" description="Polar residues" evidence="1">
    <location>
        <begin position="349"/>
        <end position="385"/>
    </location>
</feature>
<dbReference type="AlphaFoldDB" id="A0A6P6AS23"/>
<proteinExistence type="predicted"/>
<name>A0A6P6AS23_DURZI</name>
<evidence type="ECO:0000313" key="3">
    <source>
        <dbReference type="RefSeq" id="XP_022767699.1"/>
    </source>
</evidence>
<dbReference type="GeneID" id="111312035"/>
<evidence type="ECO:0000256" key="1">
    <source>
        <dbReference type="SAM" id="MobiDB-lite"/>
    </source>
</evidence>
<dbReference type="GO" id="GO:0043622">
    <property type="term" value="P:cortical microtubule organization"/>
    <property type="evidence" value="ECO:0007669"/>
    <property type="project" value="TreeGrafter"/>
</dbReference>
<feature type="compositionally biased region" description="Low complexity" evidence="1">
    <location>
        <begin position="258"/>
        <end position="297"/>
    </location>
</feature>
<protein>
    <submittedName>
        <fullName evidence="3">Uncharacterized protein PB18E9.04c-like</fullName>
    </submittedName>
</protein>
<accession>A0A6P6AS23</accession>
<feature type="compositionally biased region" description="Polar residues" evidence="1">
    <location>
        <begin position="532"/>
        <end position="544"/>
    </location>
</feature>
<gene>
    <name evidence="3" type="primary">LOC111312035</name>
</gene>
<dbReference type="RefSeq" id="XP_022767699.1">
    <property type="nucleotide sequence ID" value="XM_022911964.1"/>
</dbReference>
<feature type="compositionally biased region" description="Polar residues" evidence="1">
    <location>
        <begin position="427"/>
        <end position="440"/>
    </location>
</feature>
<keyword evidence="2" id="KW-1185">Reference proteome</keyword>
<dbReference type="Proteomes" id="UP000515121">
    <property type="component" value="Unplaced"/>
</dbReference>
<feature type="region of interest" description="Disordered" evidence="1">
    <location>
        <begin position="483"/>
        <end position="544"/>
    </location>
</feature>
<feature type="compositionally biased region" description="Polar residues" evidence="1">
    <location>
        <begin position="136"/>
        <end position="165"/>
    </location>
</feature>
<feature type="region of interest" description="Disordered" evidence="1">
    <location>
        <begin position="417"/>
        <end position="445"/>
    </location>
</feature>